<dbReference type="Pfam" id="PF08559">
    <property type="entry name" value="Cut8"/>
    <property type="match status" value="1"/>
</dbReference>
<dbReference type="GO" id="GO:0070628">
    <property type="term" value="F:proteasome binding"/>
    <property type="evidence" value="ECO:0007669"/>
    <property type="project" value="TreeGrafter"/>
</dbReference>
<gene>
    <name evidence="5" type="primary">ABSGL_05314.1 scaffold 6959</name>
</gene>
<feature type="region of interest" description="Disordered" evidence="4">
    <location>
        <begin position="1"/>
        <end position="50"/>
    </location>
</feature>
<comment type="subcellular location">
    <subcellularLocation>
        <location evidence="3">Cytoplasm</location>
    </subcellularLocation>
    <subcellularLocation>
        <location evidence="3">Nucleus</location>
    </subcellularLocation>
</comment>
<dbReference type="Gene3D" id="1.20.58.1590">
    <property type="entry name" value="Tethering factor for nuclear proteasome Cut8/Sts1"/>
    <property type="match status" value="1"/>
</dbReference>
<keyword evidence="3" id="KW-0653">Protein transport</keyword>
<dbReference type="EMBL" id="LT552960">
    <property type="protein sequence ID" value="SAL99669.1"/>
    <property type="molecule type" value="Genomic_DNA"/>
</dbReference>
<reference evidence="5" key="1">
    <citation type="submission" date="2016-04" db="EMBL/GenBank/DDBJ databases">
        <authorList>
            <person name="Evans L.H."/>
            <person name="Alamgir A."/>
            <person name="Owens N."/>
            <person name="Weber N.D."/>
            <person name="Virtaneva K."/>
            <person name="Barbian K."/>
            <person name="Babar A."/>
            <person name="Rosenke K."/>
        </authorList>
    </citation>
    <scope>NUCLEOTIDE SEQUENCE [LARGE SCALE GENOMIC DNA]</scope>
    <source>
        <strain evidence="5">CBS 101.48</strain>
    </source>
</reference>
<dbReference type="InterPro" id="IPR013868">
    <property type="entry name" value="Cut8/Sts1_fam"/>
</dbReference>
<dbReference type="OrthoDB" id="10061064at2759"/>
<sequence length="309" mass="34907">MSSSSSQNSIFRQQQSLYRSSHYMAKAKPPTFFTPPSPNALSFKGRKRRASEDEEMGIADVLYDHSHQTSSSSSTDNKKAMDTNSRITKRTRPSLKKQFSISKLLATLEKDKLIELINDLVAANPHLQSEIDAHLPSPTTHSVSQLISHLEFKLNNSYPLHRSGKGQDDYSFVRVKPCLMEVVNSLVDYADHFIAKNEHPTTLMSYLHFATCTAHRLPIWENDANNQIKRDLYQELVKRWLMVIGFAVADLEQGKIFGHQVVSEWAKQITMHATQVPASFSQVKSQFTKTLGCVIGMDQETSSEQCNST</sequence>
<evidence type="ECO:0000313" key="6">
    <source>
        <dbReference type="Proteomes" id="UP000078561"/>
    </source>
</evidence>
<feature type="compositionally biased region" description="Low complexity" evidence="4">
    <location>
        <begin position="1"/>
        <end position="16"/>
    </location>
</feature>
<comment type="subunit">
    <text evidence="3">Binds the proteasome.</text>
</comment>
<dbReference type="STRING" id="4829.A0A168N2E7"/>
<evidence type="ECO:0000256" key="4">
    <source>
        <dbReference type="SAM" id="MobiDB-lite"/>
    </source>
</evidence>
<evidence type="ECO:0000313" key="5">
    <source>
        <dbReference type="EMBL" id="SAL99669.1"/>
    </source>
</evidence>
<dbReference type="OMA" id="PIWENDA"/>
<dbReference type="FunCoup" id="A0A168N2E7">
    <property type="interactions" value="26"/>
</dbReference>
<proteinExistence type="inferred from homology"/>
<dbReference type="GO" id="GO:0071630">
    <property type="term" value="P:nuclear protein quality control by the ubiquitin-proteasome system"/>
    <property type="evidence" value="ECO:0007669"/>
    <property type="project" value="UniProtKB-UniRule"/>
</dbReference>
<evidence type="ECO:0000256" key="1">
    <source>
        <dbReference type="ARBA" id="ARBA00006199"/>
    </source>
</evidence>
<evidence type="ECO:0000256" key="2">
    <source>
        <dbReference type="ARBA" id="ARBA00023242"/>
    </source>
</evidence>
<comment type="similarity">
    <text evidence="1 3">Belongs to the cut8/STS1 family.</text>
</comment>
<dbReference type="InterPro" id="IPR038422">
    <property type="entry name" value="Cut8/Sts1_sf"/>
</dbReference>
<dbReference type="GO" id="GO:0005737">
    <property type="term" value="C:cytoplasm"/>
    <property type="evidence" value="ECO:0007669"/>
    <property type="project" value="UniProtKB-SubCell"/>
</dbReference>
<keyword evidence="3" id="KW-0813">Transport</keyword>
<feature type="region of interest" description="Disordered" evidence="4">
    <location>
        <begin position="62"/>
        <end position="90"/>
    </location>
</feature>
<accession>A0A168N2E7</accession>
<dbReference type="GO" id="GO:0031144">
    <property type="term" value="P:proteasome localization"/>
    <property type="evidence" value="ECO:0007669"/>
    <property type="project" value="UniProtKB-UniRule"/>
</dbReference>
<name>A0A168N2E7_ABSGL</name>
<comment type="function">
    <text evidence="3">Involved in ubiquitin-mediated protein degradation. Regulatory factor in the ubiquitin/proteasome pathway that controls the turnover of proteasome substrates. Targets proteasomes to the nucleus and facilitates the degradation of nuclear proteins.</text>
</comment>
<dbReference type="GO" id="GO:0015031">
    <property type="term" value="P:protein transport"/>
    <property type="evidence" value="ECO:0007669"/>
    <property type="project" value="UniProtKB-UniRule"/>
</dbReference>
<organism evidence="5">
    <name type="scientific">Absidia glauca</name>
    <name type="common">Pin mould</name>
    <dbReference type="NCBI Taxonomy" id="4829"/>
    <lineage>
        <taxon>Eukaryota</taxon>
        <taxon>Fungi</taxon>
        <taxon>Fungi incertae sedis</taxon>
        <taxon>Mucoromycota</taxon>
        <taxon>Mucoromycotina</taxon>
        <taxon>Mucoromycetes</taxon>
        <taxon>Mucorales</taxon>
        <taxon>Cunninghamellaceae</taxon>
        <taxon>Absidia</taxon>
    </lineage>
</organism>
<dbReference type="InParanoid" id="A0A168N2E7"/>
<evidence type="ECO:0000256" key="3">
    <source>
        <dbReference type="RuleBase" id="RU368013"/>
    </source>
</evidence>
<keyword evidence="3" id="KW-0963">Cytoplasm</keyword>
<dbReference type="GO" id="GO:0031965">
    <property type="term" value="C:nuclear membrane"/>
    <property type="evidence" value="ECO:0007669"/>
    <property type="project" value="TreeGrafter"/>
</dbReference>
<dbReference type="AlphaFoldDB" id="A0A168N2E7"/>
<dbReference type="PANTHER" id="PTHR28032">
    <property type="entry name" value="FI02826P"/>
    <property type="match status" value="1"/>
</dbReference>
<keyword evidence="2 3" id="KW-0539">Nucleus</keyword>
<dbReference type="PANTHER" id="PTHR28032:SF1">
    <property type="entry name" value="FI02826P"/>
    <property type="match status" value="1"/>
</dbReference>
<dbReference type="Proteomes" id="UP000078561">
    <property type="component" value="Unassembled WGS sequence"/>
</dbReference>
<protein>
    <recommendedName>
        <fullName evidence="3">Tethering factor for nuclear proteasome STS1</fullName>
    </recommendedName>
</protein>
<keyword evidence="6" id="KW-1185">Reference proteome</keyword>